<dbReference type="AlphaFoldDB" id="A0A5D2PNF7"/>
<dbReference type="GO" id="GO:0003676">
    <property type="term" value="F:nucleic acid binding"/>
    <property type="evidence" value="ECO:0007669"/>
    <property type="project" value="InterPro"/>
</dbReference>
<dbReference type="InterPro" id="IPR036397">
    <property type="entry name" value="RNaseH_sf"/>
</dbReference>
<dbReference type="PANTHER" id="PTHR37984">
    <property type="entry name" value="PROTEIN CBG26694"/>
    <property type="match status" value="1"/>
</dbReference>
<evidence type="ECO:0000313" key="3">
    <source>
        <dbReference type="Proteomes" id="UP000322667"/>
    </source>
</evidence>
<feature type="domain" description="Integrase catalytic" evidence="1">
    <location>
        <begin position="1"/>
        <end position="97"/>
    </location>
</feature>
<dbReference type="GO" id="GO:0015074">
    <property type="term" value="P:DNA integration"/>
    <property type="evidence" value="ECO:0007669"/>
    <property type="project" value="InterPro"/>
</dbReference>
<dbReference type="InterPro" id="IPR001584">
    <property type="entry name" value="Integrase_cat-core"/>
</dbReference>
<reference evidence="2 3" key="1">
    <citation type="submission" date="2019-07" db="EMBL/GenBank/DDBJ databases">
        <title>WGS assembly of Gossypium tomentosum.</title>
        <authorList>
            <person name="Chen Z.J."/>
            <person name="Sreedasyam A."/>
            <person name="Ando A."/>
            <person name="Song Q."/>
            <person name="De L."/>
            <person name="Hulse-Kemp A."/>
            <person name="Ding M."/>
            <person name="Ye W."/>
            <person name="Kirkbride R."/>
            <person name="Jenkins J."/>
            <person name="Plott C."/>
            <person name="Lovell J."/>
            <person name="Lin Y.-M."/>
            <person name="Vaughn R."/>
            <person name="Liu B."/>
            <person name="Li W."/>
            <person name="Simpson S."/>
            <person name="Scheffler B."/>
            <person name="Saski C."/>
            <person name="Grover C."/>
            <person name="Hu G."/>
            <person name="Conover J."/>
            <person name="Carlson J."/>
            <person name="Shu S."/>
            <person name="Boston L."/>
            <person name="Williams M."/>
            <person name="Peterson D."/>
            <person name="Mcgee K."/>
            <person name="Jones D."/>
            <person name="Wendel J."/>
            <person name="Stelly D."/>
            <person name="Grimwood J."/>
            <person name="Schmutz J."/>
        </authorList>
    </citation>
    <scope>NUCLEOTIDE SEQUENCE [LARGE SCALE GENOMIC DNA]</scope>
    <source>
        <strain evidence="2">7179.01</strain>
    </source>
</reference>
<dbReference type="Gene3D" id="3.30.420.10">
    <property type="entry name" value="Ribonuclease H-like superfamily/Ribonuclease H"/>
    <property type="match status" value="1"/>
</dbReference>
<dbReference type="SUPFAM" id="SSF53098">
    <property type="entry name" value="Ribonuclease H-like"/>
    <property type="match status" value="1"/>
</dbReference>
<accession>A0A5D2PNF7</accession>
<evidence type="ECO:0000313" key="2">
    <source>
        <dbReference type="EMBL" id="TYI17777.1"/>
    </source>
</evidence>
<proteinExistence type="predicted"/>
<organism evidence="2 3">
    <name type="scientific">Gossypium tomentosum</name>
    <name type="common">Hawaiian cotton</name>
    <name type="synonym">Gossypium sandvicense</name>
    <dbReference type="NCBI Taxonomy" id="34277"/>
    <lineage>
        <taxon>Eukaryota</taxon>
        <taxon>Viridiplantae</taxon>
        <taxon>Streptophyta</taxon>
        <taxon>Embryophyta</taxon>
        <taxon>Tracheophyta</taxon>
        <taxon>Spermatophyta</taxon>
        <taxon>Magnoliopsida</taxon>
        <taxon>eudicotyledons</taxon>
        <taxon>Gunneridae</taxon>
        <taxon>Pentapetalae</taxon>
        <taxon>rosids</taxon>
        <taxon>malvids</taxon>
        <taxon>Malvales</taxon>
        <taxon>Malvaceae</taxon>
        <taxon>Malvoideae</taxon>
        <taxon>Gossypium</taxon>
    </lineage>
</organism>
<gene>
    <name evidence="2" type="ORF">ES332_A07G048300v1</name>
</gene>
<dbReference type="InterPro" id="IPR050951">
    <property type="entry name" value="Retrovirus_Pol_polyprotein"/>
</dbReference>
<dbReference type="PANTHER" id="PTHR37984:SF5">
    <property type="entry name" value="PROTEIN NYNRIN-LIKE"/>
    <property type="match status" value="1"/>
</dbReference>
<dbReference type="PROSITE" id="PS50994">
    <property type="entry name" value="INTEGRASE"/>
    <property type="match status" value="1"/>
</dbReference>
<evidence type="ECO:0000259" key="1">
    <source>
        <dbReference type="PROSITE" id="PS50994"/>
    </source>
</evidence>
<name>A0A5D2PNF7_GOSTO</name>
<keyword evidence="3" id="KW-1185">Reference proteome</keyword>
<protein>
    <recommendedName>
        <fullName evidence="1">Integrase catalytic domain-containing protein</fullName>
    </recommendedName>
</protein>
<sequence length="109" mass="13016">MPDSVVSDRDKVFISNFWQDLFFQRAGARLHLTTAYHPETDGQTEVLNRCLVSYLKCMSGERPQDWVKWLPLAEWWYNSTFHTAIHTMPQQWKQYGRWSYTTVQQVSLK</sequence>
<dbReference type="InterPro" id="IPR012337">
    <property type="entry name" value="RNaseH-like_sf"/>
</dbReference>
<dbReference type="EMBL" id="CM017616">
    <property type="protein sequence ID" value="TYI17777.1"/>
    <property type="molecule type" value="Genomic_DNA"/>
</dbReference>
<dbReference type="Proteomes" id="UP000322667">
    <property type="component" value="Chromosome A07"/>
</dbReference>